<protein>
    <submittedName>
        <fullName evidence="1">21366_t:CDS:1</fullName>
    </submittedName>
</protein>
<name>A0ACA9S9Y2_9GLOM</name>
<comment type="caution">
    <text evidence="1">The sequence shown here is derived from an EMBL/GenBank/DDBJ whole genome shotgun (WGS) entry which is preliminary data.</text>
</comment>
<feature type="non-terminal residue" evidence="1">
    <location>
        <position position="196"/>
    </location>
</feature>
<organism evidence="1 2">
    <name type="scientific">Racocetra persica</name>
    <dbReference type="NCBI Taxonomy" id="160502"/>
    <lineage>
        <taxon>Eukaryota</taxon>
        <taxon>Fungi</taxon>
        <taxon>Fungi incertae sedis</taxon>
        <taxon>Mucoromycota</taxon>
        <taxon>Glomeromycotina</taxon>
        <taxon>Glomeromycetes</taxon>
        <taxon>Diversisporales</taxon>
        <taxon>Gigasporaceae</taxon>
        <taxon>Racocetra</taxon>
    </lineage>
</organism>
<sequence>MGMGLLMSTNAKLSTSFLMYIVGCFSCVMVYFVPSWIGYYAGLVLGAYFMAIAPYLIRSAIIHNPGRTLFTAMMVYNIFCLAHVWVVAYEFVPGGPLARERTNWILIFMMTFIGSGVLNAASVVEKFKTTQLQKIRSIRNYTRIAVFVIIFLGIFVAFVRFTSAKTPVPHRPEHKMFTAGIWTIHFTLDNDMWSSE</sequence>
<reference evidence="1" key="1">
    <citation type="submission" date="2021-06" db="EMBL/GenBank/DDBJ databases">
        <authorList>
            <person name="Kallberg Y."/>
            <person name="Tangrot J."/>
            <person name="Rosling A."/>
        </authorList>
    </citation>
    <scope>NUCLEOTIDE SEQUENCE</scope>
    <source>
        <strain evidence="1">MA461A</strain>
    </source>
</reference>
<dbReference type="Proteomes" id="UP000789920">
    <property type="component" value="Unassembled WGS sequence"/>
</dbReference>
<accession>A0ACA9S9Y2</accession>
<proteinExistence type="predicted"/>
<evidence type="ECO:0000313" key="2">
    <source>
        <dbReference type="Proteomes" id="UP000789920"/>
    </source>
</evidence>
<gene>
    <name evidence="1" type="ORF">RPERSI_LOCUS28158</name>
</gene>
<evidence type="ECO:0000313" key="1">
    <source>
        <dbReference type="EMBL" id="CAG8831483.1"/>
    </source>
</evidence>
<keyword evidence="2" id="KW-1185">Reference proteome</keyword>
<dbReference type="EMBL" id="CAJVQC010101519">
    <property type="protein sequence ID" value="CAG8831483.1"/>
    <property type="molecule type" value="Genomic_DNA"/>
</dbReference>